<dbReference type="FunFam" id="3.40.30.10:FF:000013">
    <property type="entry name" value="Blast:Protein SCO1 homolog, mitochondrial"/>
    <property type="match status" value="1"/>
</dbReference>
<comment type="caution">
    <text evidence="5">The sequence shown here is derived from an EMBL/GenBank/DDBJ whole genome shotgun (WGS) entry which is preliminary data.</text>
</comment>
<evidence type="ECO:0000256" key="3">
    <source>
        <dbReference type="PIRSR" id="PIRSR603782-2"/>
    </source>
</evidence>
<accession>A0A2G8JLD1</accession>
<protein>
    <submittedName>
        <fullName evidence="5">Uncharacterized protein</fullName>
    </submittedName>
</protein>
<evidence type="ECO:0000256" key="1">
    <source>
        <dbReference type="ARBA" id="ARBA00010996"/>
    </source>
</evidence>
<feature type="disulfide bond" description="Redox-active" evidence="3">
    <location>
        <begin position="150"/>
        <end position="154"/>
    </location>
</feature>
<dbReference type="SUPFAM" id="SSF52833">
    <property type="entry name" value="Thioredoxin-like"/>
    <property type="match status" value="1"/>
</dbReference>
<evidence type="ECO:0000256" key="4">
    <source>
        <dbReference type="SAM" id="SignalP"/>
    </source>
</evidence>
<keyword evidence="6" id="KW-1185">Reference proteome</keyword>
<feature type="binding site" evidence="2">
    <location>
        <position position="241"/>
    </location>
    <ligand>
        <name>Cu cation</name>
        <dbReference type="ChEBI" id="CHEBI:23378"/>
    </ligand>
</feature>
<evidence type="ECO:0000256" key="2">
    <source>
        <dbReference type="PIRSR" id="PIRSR603782-1"/>
    </source>
</evidence>
<proteinExistence type="inferred from homology"/>
<keyword evidence="3" id="KW-1015">Disulfide bond</keyword>
<evidence type="ECO:0000313" key="6">
    <source>
        <dbReference type="Proteomes" id="UP000230750"/>
    </source>
</evidence>
<dbReference type="AlphaFoldDB" id="A0A2G8JLD1"/>
<feature type="binding site" evidence="2">
    <location>
        <position position="154"/>
    </location>
    <ligand>
        <name>Cu cation</name>
        <dbReference type="ChEBI" id="CHEBI:23378"/>
    </ligand>
</feature>
<feature type="chain" id="PRO_5013815859" evidence="4">
    <location>
        <begin position="20"/>
        <end position="312"/>
    </location>
</feature>
<keyword evidence="2" id="KW-0479">Metal-binding</keyword>
<feature type="signal peptide" evidence="4">
    <location>
        <begin position="1"/>
        <end position="19"/>
    </location>
</feature>
<gene>
    <name evidence="5" type="ORF">BSL78_26643</name>
</gene>
<dbReference type="Gene3D" id="3.40.30.10">
    <property type="entry name" value="Glutaredoxin"/>
    <property type="match status" value="1"/>
</dbReference>
<dbReference type="Pfam" id="PF02630">
    <property type="entry name" value="SCO1-SenC"/>
    <property type="match status" value="1"/>
</dbReference>
<evidence type="ECO:0000313" key="5">
    <source>
        <dbReference type="EMBL" id="PIK36535.1"/>
    </source>
</evidence>
<dbReference type="PANTHER" id="PTHR12151:SF5">
    <property type="entry name" value="AT19154P"/>
    <property type="match status" value="1"/>
</dbReference>
<reference evidence="5 6" key="1">
    <citation type="journal article" date="2017" name="PLoS Biol.">
        <title>The sea cucumber genome provides insights into morphological evolution and visceral regeneration.</title>
        <authorList>
            <person name="Zhang X."/>
            <person name="Sun L."/>
            <person name="Yuan J."/>
            <person name="Sun Y."/>
            <person name="Gao Y."/>
            <person name="Zhang L."/>
            <person name="Li S."/>
            <person name="Dai H."/>
            <person name="Hamel J.F."/>
            <person name="Liu C."/>
            <person name="Yu Y."/>
            <person name="Liu S."/>
            <person name="Lin W."/>
            <person name="Guo K."/>
            <person name="Jin S."/>
            <person name="Xu P."/>
            <person name="Storey K.B."/>
            <person name="Huan P."/>
            <person name="Zhang T."/>
            <person name="Zhou Y."/>
            <person name="Zhang J."/>
            <person name="Lin C."/>
            <person name="Li X."/>
            <person name="Xing L."/>
            <person name="Huo D."/>
            <person name="Sun M."/>
            <person name="Wang L."/>
            <person name="Mercier A."/>
            <person name="Li F."/>
            <person name="Yang H."/>
            <person name="Xiang J."/>
        </authorList>
    </citation>
    <scope>NUCLEOTIDE SEQUENCE [LARGE SCALE GENOMIC DNA]</scope>
    <source>
        <strain evidence="5">Shaxun</strain>
        <tissue evidence="5">Muscle</tissue>
    </source>
</reference>
<dbReference type="OrthoDB" id="270009at2759"/>
<dbReference type="EMBL" id="MRZV01001661">
    <property type="protein sequence ID" value="PIK36535.1"/>
    <property type="molecule type" value="Genomic_DNA"/>
</dbReference>
<dbReference type="InterPro" id="IPR003782">
    <property type="entry name" value="SCO1/SenC"/>
</dbReference>
<dbReference type="CDD" id="cd02968">
    <property type="entry name" value="SCO"/>
    <property type="match status" value="1"/>
</dbReference>
<keyword evidence="2" id="KW-0186">Copper</keyword>
<keyword evidence="4" id="KW-0732">Signal</keyword>
<dbReference type="GO" id="GO:0033617">
    <property type="term" value="P:mitochondrial respiratory chain complex IV assembly"/>
    <property type="evidence" value="ECO:0007669"/>
    <property type="project" value="TreeGrafter"/>
</dbReference>
<dbReference type="GO" id="GO:0005739">
    <property type="term" value="C:mitochondrion"/>
    <property type="evidence" value="ECO:0007669"/>
    <property type="project" value="GOC"/>
</dbReference>
<comment type="similarity">
    <text evidence="1">Belongs to the SCO1/2 family.</text>
</comment>
<dbReference type="InterPro" id="IPR036249">
    <property type="entry name" value="Thioredoxin-like_sf"/>
</dbReference>
<sequence length="312" mass="35642">MRSLFTTFNLLEIGICLEGTCWSGIQVVNYQNTSRNKAIWSYTPVHLQRQDWHIIKRTLASKRKDPKTGRKGPITWKSLIITFGLGGILLAGFKYAQKQKELEMEKERNKALGKAAIGGPFSLVDQDGNPKTNKDYLGKWVLLYFGFTHCPDICPDELEKMISAVKKINSSKNLMEVVPLFISIDPERDTPEVIKDYVHEFFDGLIGLTGNQQQVNEVARNFRVYYSQGPRDEDNDYIVDHTIIMYLLSPEGDFVDYYGQNKTDEEVAGGIASHMRKYKKIKGNMMPSFIHKALSKELLCQNAVLQRYVEGK</sequence>
<dbReference type="PANTHER" id="PTHR12151">
    <property type="entry name" value="ELECTRON TRANSPORT PROTIN SCO1/SENC FAMILY MEMBER"/>
    <property type="match status" value="1"/>
</dbReference>
<organism evidence="5 6">
    <name type="scientific">Stichopus japonicus</name>
    <name type="common">Sea cucumber</name>
    <dbReference type="NCBI Taxonomy" id="307972"/>
    <lineage>
        <taxon>Eukaryota</taxon>
        <taxon>Metazoa</taxon>
        <taxon>Echinodermata</taxon>
        <taxon>Eleutherozoa</taxon>
        <taxon>Echinozoa</taxon>
        <taxon>Holothuroidea</taxon>
        <taxon>Aspidochirotacea</taxon>
        <taxon>Aspidochirotida</taxon>
        <taxon>Stichopodidae</taxon>
        <taxon>Apostichopus</taxon>
    </lineage>
</organism>
<dbReference type="GO" id="GO:0046872">
    <property type="term" value="F:metal ion binding"/>
    <property type="evidence" value="ECO:0007669"/>
    <property type="project" value="UniProtKB-KW"/>
</dbReference>
<feature type="binding site" evidence="2">
    <location>
        <position position="150"/>
    </location>
    <ligand>
        <name>Cu cation</name>
        <dbReference type="ChEBI" id="CHEBI:23378"/>
    </ligand>
</feature>
<dbReference type="STRING" id="307972.A0A2G8JLD1"/>
<dbReference type="Proteomes" id="UP000230750">
    <property type="component" value="Unassembled WGS sequence"/>
</dbReference>
<name>A0A2G8JLD1_STIJA</name>